<evidence type="ECO:0000313" key="1">
    <source>
        <dbReference type="EMBL" id="QCD57153.1"/>
    </source>
</evidence>
<name>A0A6G5RG94_9ACTN</name>
<protein>
    <submittedName>
        <fullName evidence="1">Uncharacterized protein</fullName>
    </submittedName>
</protein>
<reference evidence="1 2" key="1">
    <citation type="submission" date="2017-06" db="EMBL/GenBank/DDBJ databases">
        <title>Complete Genome Sequence of Streptomyces hawaiiensis NRRL 15010 and insights into acyldepsipeptides biosynthesis.</title>
        <authorList>
            <person name="Mariita R.M."/>
            <person name="Sello J.K."/>
        </authorList>
    </citation>
    <scope>NUCLEOTIDE SEQUENCE [LARGE SCALE GENOMIC DNA]</scope>
    <source>
        <strain evidence="1 2">ATCC 12236</strain>
    </source>
</reference>
<keyword evidence="2" id="KW-1185">Reference proteome</keyword>
<dbReference type="KEGG" id="shaw:CEB94_21610"/>
<dbReference type="AlphaFoldDB" id="A0A6G5RG94"/>
<accession>A0A6G5RG94</accession>
<dbReference type="Proteomes" id="UP000495940">
    <property type="component" value="Chromosome"/>
</dbReference>
<proteinExistence type="predicted"/>
<evidence type="ECO:0000313" key="2">
    <source>
        <dbReference type="Proteomes" id="UP000495940"/>
    </source>
</evidence>
<gene>
    <name evidence="1" type="ORF">CEB94_21610</name>
</gene>
<sequence length="116" mass="12418">MRTTGLLLLVVFLLGRRLAVARWAVFALGLLPHLVHPTRVRGPLLGLIPRAGFQANRAYVGDGLAQQEQRSAAAVAGLAGRTTVGTARVMVQEAMPGRRWASPWPRPRSSSGTARG</sequence>
<dbReference type="EMBL" id="CP021978">
    <property type="protein sequence ID" value="QCD57153.1"/>
    <property type="molecule type" value="Genomic_DNA"/>
</dbReference>
<dbReference type="RefSeq" id="WP_175433748.1">
    <property type="nucleotide sequence ID" value="NZ_CP021978.1"/>
</dbReference>
<organism evidence="1 2">
    <name type="scientific">Streptomyces hawaiiensis</name>
    <dbReference type="NCBI Taxonomy" id="67305"/>
    <lineage>
        <taxon>Bacteria</taxon>
        <taxon>Bacillati</taxon>
        <taxon>Actinomycetota</taxon>
        <taxon>Actinomycetes</taxon>
        <taxon>Kitasatosporales</taxon>
        <taxon>Streptomycetaceae</taxon>
        <taxon>Streptomyces</taxon>
    </lineage>
</organism>